<evidence type="ECO:0000313" key="3">
    <source>
        <dbReference type="Proteomes" id="UP001164746"/>
    </source>
</evidence>
<dbReference type="InterPro" id="IPR052956">
    <property type="entry name" value="Mesenchyme-surface_protein"/>
</dbReference>
<evidence type="ECO:0000259" key="1">
    <source>
        <dbReference type="Pfam" id="PF22494"/>
    </source>
</evidence>
<dbReference type="InterPro" id="IPR011044">
    <property type="entry name" value="Quino_amine_DH_bsu"/>
</dbReference>
<dbReference type="Pfam" id="PF22494">
    <property type="entry name" value="choice_anch_I"/>
    <property type="match status" value="1"/>
</dbReference>
<accession>A0ABY7DW75</accession>
<dbReference type="PANTHER" id="PTHR46928">
    <property type="entry name" value="MESENCHYME-SPECIFIC CELL SURFACE GLYCOPROTEIN"/>
    <property type="match status" value="1"/>
</dbReference>
<dbReference type="InterPro" id="IPR015943">
    <property type="entry name" value="WD40/YVTN_repeat-like_dom_sf"/>
</dbReference>
<dbReference type="PANTHER" id="PTHR46928:SF1">
    <property type="entry name" value="MESENCHYME-SPECIFIC CELL SURFACE GLYCOPROTEIN"/>
    <property type="match status" value="1"/>
</dbReference>
<sequence length="505" mass="56222">MLLLLVSEECTFLKRAMWNINLFTHAGTRNRLLHAIDVANPSSPLRILTHQFTEHEGNPQAVDVCGGRLAVALSAHVDVLEGHVQFFDVVARGSSVTDIHPDHTLAGYKANNIVWIWLFKLILVCYLFTSNKAAFNVLLLPNGCNKNIIPLFINTISPITAVGAHPKDLKHTPNCNMVLVANEGRPGKDDTNQYLNPEGSITVIVIDRNNDPTLRTIDFQQFNEGEANFNQNIRTPSRYIPKSVYSGTTTVAQDIEPESVVISNDGRYAWVTLLENDAVATLDLRTYQVTKVSPLPKKLWDTSPVDCSDLDGGVHRRTYAGLKSMRQPGKITLLQIGSKNYLITADVGGVTSYTSALHGFTWTDTITARSLVNSLMPDLVELKTQMTDNGFLGRLQVSTIEGNSLFDPRYTHVEMFGGRGFSVWDSTNMAAPTFDSEGTLEEYMDSYYHFLFNTDYAANRATTGSPANDRDTSSENQVRQRARTTLWCQRHCQTCTPYSFVSDIV</sequence>
<protein>
    <submittedName>
        <fullName evidence="2">M130-like protein</fullName>
    </submittedName>
</protein>
<gene>
    <name evidence="2" type="ORF">MAR_025323</name>
</gene>
<name>A0ABY7DW75_MYAAR</name>
<evidence type="ECO:0000313" key="2">
    <source>
        <dbReference type="EMBL" id="WAR00951.1"/>
    </source>
</evidence>
<organism evidence="2 3">
    <name type="scientific">Mya arenaria</name>
    <name type="common">Soft-shell clam</name>
    <dbReference type="NCBI Taxonomy" id="6604"/>
    <lineage>
        <taxon>Eukaryota</taxon>
        <taxon>Metazoa</taxon>
        <taxon>Spiralia</taxon>
        <taxon>Lophotrochozoa</taxon>
        <taxon>Mollusca</taxon>
        <taxon>Bivalvia</taxon>
        <taxon>Autobranchia</taxon>
        <taxon>Heteroconchia</taxon>
        <taxon>Euheterodonta</taxon>
        <taxon>Imparidentia</taxon>
        <taxon>Neoheterodontei</taxon>
        <taxon>Myida</taxon>
        <taxon>Myoidea</taxon>
        <taxon>Myidae</taxon>
        <taxon>Mya</taxon>
    </lineage>
</organism>
<dbReference type="Gene3D" id="2.130.10.10">
    <property type="entry name" value="YVTN repeat-like/Quinoprotein amine dehydrogenase"/>
    <property type="match status" value="1"/>
</dbReference>
<dbReference type="EMBL" id="CP111014">
    <property type="protein sequence ID" value="WAR00951.1"/>
    <property type="molecule type" value="Genomic_DNA"/>
</dbReference>
<dbReference type="SUPFAM" id="SSF50969">
    <property type="entry name" value="YVTN repeat-like/Quinoprotein amine dehydrogenase"/>
    <property type="match status" value="1"/>
</dbReference>
<dbReference type="InterPro" id="IPR055188">
    <property type="entry name" value="Choice_anch_I"/>
</dbReference>
<keyword evidence="3" id="KW-1185">Reference proteome</keyword>
<dbReference type="Proteomes" id="UP001164746">
    <property type="component" value="Chromosome 3"/>
</dbReference>
<feature type="domain" description="Choice-of-anchor I" evidence="1">
    <location>
        <begin position="155"/>
        <end position="459"/>
    </location>
</feature>
<proteinExistence type="predicted"/>
<reference evidence="2" key="1">
    <citation type="submission" date="2022-11" db="EMBL/GenBank/DDBJ databases">
        <title>Centuries of genome instability and evolution in soft-shell clam transmissible cancer (bioRxiv).</title>
        <authorList>
            <person name="Hart S.F.M."/>
            <person name="Yonemitsu M.A."/>
            <person name="Giersch R.M."/>
            <person name="Beal B.F."/>
            <person name="Arriagada G."/>
            <person name="Davis B.W."/>
            <person name="Ostrander E.A."/>
            <person name="Goff S.P."/>
            <person name="Metzger M.J."/>
        </authorList>
    </citation>
    <scope>NUCLEOTIDE SEQUENCE</scope>
    <source>
        <strain evidence="2">MELC-2E11</strain>
        <tissue evidence="2">Siphon/mantle</tissue>
    </source>
</reference>